<evidence type="ECO:0000259" key="3">
    <source>
        <dbReference type="Pfam" id="PF03787"/>
    </source>
</evidence>
<proteinExistence type="predicted"/>
<gene>
    <name evidence="4" type="ORF">HELGO_WM15845</name>
</gene>
<keyword evidence="2" id="KW-0175">Coiled coil</keyword>
<dbReference type="GO" id="GO:0051607">
    <property type="term" value="P:defense response to virus"/>
    <property type="evidence" value="ECO:0007669"/>
    <property type="project" value="UniProtKB-KW"/>
</dbReference>
<sequence length="791" mass="91678">MITAPFNFVPLSEKVFFPDWANKVSHDIPFADTQSGVIEISMTAKSPIFVRDHEDGEEFCHHNDVKYIPGSSVKGMIRNVLEIMSFSKMSQLDDDTYAVRDLRNRELYMSKMTPEKTMCGWLKKTENGYAIEDCGKPGRVKHEEIDKIYNMDFASKFRQGKFGNKAKDKTAKIKYEMIKSNEFEHGFEYFKKDVNREIYRYDKNSTKKGTLVLTGQPSARKEPQGQKPSGKVYEFVFFESREDIRISKETYENFLFAYFDKRTTEPKESPDWTYWKKKLEKGDKVPVFFQKNGKEIVHFGLSYLYKLPYAHSVKDGVPPVHHDKRKDLAETMFGYIGTEESLKGRVQFSHFKTENAQKSEQKQEVLGTPRASYYPMYVKQQEGKLFSTFMNSDFSISGWKRYPIQKGIQSYPLPTSKDGKVNTDVATIFNPLKEGVTFRGKVRYHNLKKAELGALLSALSFHGTDGCFHNIGMAKSLGYGKIALKLDGVDNIEEYLKAFEVEVSEQIENWSESEQFKELFSMATEQENSGNSALKYMELKGFADHKSKDQDYLRNYTALRNIQTVTPKTLISQEDLDALRERQSKRKEQEIALRKTREEELKHEQEWEIVYESTNLNTIEVFVKKYPESKYLDTAEEKIKAITSAKKDQEEFEKEQEISKKWDAIQRVDKKYYKKALEDFIANPDYEGSSFIAAAKEKLKKIDATSKEHSQKLDFLDAKDGKGIERAMKAVQNPSDKDKDLLEEAIKRVYPTLNAKKKKQFEKMKMMLKWLGEDRFSQLLNSDLGSDSGIL</sequence>
<evidence type="ECO:0000256" key="2">
    <source>
        <dbReference type="SAM" id="Coils"/>
    </source>
</evidence>
<accession>A0A6S6T7R1</accession>
<feature type="coiled-coil region" evidence="2">
    <location>
        <begin position="579"/>
        <end position="606"/>
    </location>
</feature>
<dbReference type="InterPro" id="IPR005537">
    <property type="entry name" value="RAMP_III_fam"/>
</dbReference>
<dbReference type="InterPro" id="IPR023825">
    <property type="entry name" value="CRISPR-assoc_RAMP_BGP1436"/>
</dbReference>
<dbReference type="NCBIfam" id="TIGR03986">
    <property type="entry name" value="TIGR03986 family CRISPR-associated RAMP protein"/>
    <property type="match status" value="1"/>
</dbReference>
<reference evidence="4" key="1">
    <citation type="submission" date="2020-01" db="EMBL/GenBank/DDBJ databases">
        <authorList>
            <person name="Meier V. D."/>
            <person name="Meier V D."/>
        </authorList>
    </citation>
    <scope>NUCLEOTIDE SEQUENCE</scope>
    <source>
        <strain evidence="4">HLG_WM_MAG_05</strain>
    </source>
</reference>
<dbReference type="EMBL" id="CACVAU010000045">
    <property type="protein sequence ID" value="CAA6815313.1"/>
    <property type="molecule type" value="Genomic_DNA"/>
</dbReference>
<protein>
    <submittedName>
        <fullName evidence="4">DUF324 domain-containing protein</fullName>
    </submittedName>
</protein>
<dbReference type="AlphaFoldDB" id="A0A6S6T7R1"/>
<evidence type="ECO:0000313" key="4">
    <source>
        <dbReference type="EMBL" id="CAA6815313.1"/>
    </source>
</evidence>
<name>A0A6S6T7R1_9BACT</name>
<organism evidence="4">
    <name type="scientific">uncultured Sulfurovum sp</name>
    <dbReference type="NCBI Taxonomy" id="269237"/>
    <lineage>
        <taxon>Bacteria</taxon>
        <taxon>Pseudomonadati</taxon>
        <taxon>Campylobacterota</taxon>
        <taxon>Epsilonproteobacteria</taxon>
        <taxon>Campylobacterales</taxon>
        <taxon>Sulfurovaceae</taxon>
        <taxon>Sulfurovum</taxon>
        <taxon>environmental samples</taxon>
    </lineage>
</organism>
<feature type="domain" description="CRISPR type III-associated protein" evidence="3">
    <location>
        <begin position="42"/>
        <end position="482"/>
    </location>
</feature>
<evidence type="ECO:0000256" key="1">
    <source>
        <dbReference type="ARBA" id="ARBA00023118"/>
    </source>
</evidence>
<dbReference type="Pfam" id="PF03787">
    <property type="entry name" value="RAMPs"/>
    <property type="match status" value="1"/>
</dbReference>
<dbReference type="CDD" id="cd09726">
    <property type="entry name" value="RAMP_I_III"/>
    <property type="match status" value="1"/>
</dbReference>
<keyword evidence="1" id="KW-0051">Antiviral defense</keyword>